<dbReference type="InterPro" id="IPR046913">
    <property type="entry name" value="ABC-3C_CTD7"/>
</dbReference>
<evidence type="ECO:0000259" key="1">
    <source>
        <dbReference type="Pfam" id="PF20283"/>
    </source>
</evidence>
<keyword evidence="3" id="KW-1185">Reference proteome</keyword>
<feature type="domain" description="ABC-three component systems C-terminal" evidence="1">
    <location>
        <begin position="274"/>
        <end position="399"/>
    </location>
</feature>
<dbReference type="Pfam" id="PF20283">
    <property type="entry name" value="CTD7"/>
    <property type="match status" value="1"/>
</dbReference>
<reference evidence="2 3" key="1">
    <citation type="submission" date="2016-11" db="EMBL/GenBank/DDBJ databases">
        <authorList>
            <person name="Jaros S."/>
            <person name="Januszkiewicz K."/>
            <person name="Wedrychowicz H."/>
        </authorList>
    </citation>
    <scope>NUCLEOTIDE SEQUENCE [LARGE SCALE GENOMIC DNA]</scope>
    <source>
        <strain evidence="2 3">DSM 14214</strain>
    </source>
</reference>
<dbReference type="Proteomes" id="UP000183975">
    <property type="component" value="Unassembled WGS sequence"/>
</dbReference>
<dbReference type="AlphaFoldDB" id="A0A1M7AEI1"/>
<dbReference type="EMBL" id="FRAH01000106">
    <property type="protein sequence ID" value="SHL41054.1"/>
    <property type="molecule type" value="Genomic_DNA"/>
</dbReference>
<accession>A0A1M7AEI1</accession>
<dbReference type="RefSeq" id="WP_072853723.1">
    <property type="nucleotide sequence ID" value="NZ_FRAH01000106.1"/>
</dbReference>
<gene>
    <name evidence="2" type="ORF">SAMN02745138_03387</name>
</gene>
<name>A0A1M7AEI1_9FIRM</name>
<organism evidence="2 3">
    <name type="scientific">Anaerotignum lactatifermentans DSM 14214</name>
    <dbReference type="NCBI Taxonomy" id="1121323"/>
    <lineage>
        <taxon>Bacteria</taxon>
        <taxon>Bacillati</taxon>
        <taxon>Bacillota</taxon>
        <taxon>Clostridia</taxon>
        <taxon>Lachnospirales</taxon>
        <taxon>Anaerotignaceae</taxon>
        <taxon>Anaerotignum</taxon>
    </lineage>
</organism>
<evidence type="ECO:0000313" key="2">
    <source>
        <dbReference type="EMBL" id="SHL41054.1"/>
    </source>
</evidence>
<evidence type="ECO:0000313" key="3">
    <source>
        <dbReference type="Proteomes" id="UP000183975"/>
    </source>
</evidence>
<protein>
    <recommendedName>
        <fullName evidence="1">ABC-three component systems C-terminal domain-containing protein</fullName>
    </recommendedName>
</protein>
<dbReference type="OrthoDB" id="2786695at2"/>
<sequence>MANKTLVPDKLHGYLLQVIHMLYELISVDDRVVSIEKLDDVAVEIDGKVIAEQLKSVTSANNPVANRAAVFWKTLYNWCTYIEDASLPSDAILRFVVVSNSTITPGSIQKTFMDAHSDDEAQKALTYAKKIILPTSKQESNVNIYATLPESYRDYIKYLFDDTKSQIVCNIIKSIEIEIHNDTYNEDLLRRFTNQPGLPSEYVDLLLTDMLGWVTQKVLSFTKENMPAYISSEDYRKALTLQIRACNTNAVLRAISSPPSHIEQSGEVERLDAYIRQLKLIEVDDSIIFDAASDFLRAKIDKIEWAQRGLINEQSFDDYYDALYRIWVNQKHLMGLQYRTDPISFGTAVYFKCRDDSGHLKLQGIETPPFFGSGTLQLMANNPADAPKIGWHPQYIKLLKEDNI</sequence>
<proteinExistence type="predicted"/>